<dbReference type="Proteomes" id="UP001463665">
    <property type="component" value="Chromosome"/>
</dbReference>
<evidence type="ECO:0000313" key="2">
    <source>
        <dbReference type="Proteomes" id="UP001463665"/>
    </source>
</evidence>
<accession>A0AAU6WT19</accession>
<keyword evidence="2" id="KW-1185">Reference proteome</keyword>
<name>A0AAU6WT19_9FLAO</name>
<proteinExistence type="predicted"/>
<gene>
    <name evidence="1" type="ORF">AAFP95_07740</name>
</gene>
<organism evidence="1 2">
    <name type="scientific">Chryseobacterium endophyticum</name>
    <dbReference type="NCBI Taxonomy" id="1854762"/>
    <lineage>
        <taxon>Bacteria</taxon>
        <taxon>Pseudomonadati</taxon>
        <taxon>Bacteroidota</taxon>
        <taxon>Flavobacteriia</taxon>
        <taxon>Flavobacteriales</taxon>
        <taxon>Weeksellaceae</taxon>
        <taxon>Chryseobacterium group</taxon>
        <taxon>Chryseobacterium</taxon>
    </lineage>
</organism>
<dbReference type="AlphaFoldDB" id="A0AAU6WT19"/>
<evidence type="ECO:0000313" key="1">
    <source>
        <dbReference type="EMBL" id="XAO75743.1"/>
    </source>
</evidence>
<dbReference type="EMBL" id="CP154834">
    <property type="protein sequence ID" value="XAO75743.1"/>
    <property type="molecule type" value="Genomic_DNA"/>
</dbReference>
<reference evidence="1 2" key="1">
    <citation type="submission" date="2024-04" db="EMBL/GenBank/DDBJ databases">
        <title>Genome sequencing and assembly of rice foliar adapted Chryseobacterium endophyticum OsEnb-ALM-A6.</title>
        <authorList>
            <person name="Kumar S."/>
            <person name="Javed M."/>
            <person name="Chouhan V."/>
            <person name="Charishma K."/>
            <person name="Patel A."/>
            <person name="Kumar M."/>
            <person name="Sahu K.P."/>
            <person name="Kumar A."/>
        </authorList>
    </citation>
    <scope>NUCLEOTIDE SEQUENCE [LARGE SCALE GENOMIC DNA]</scope>
    <source>
        <strain evidence="1 2">OsEnb-ALM-A6</strain>
    </source>
</reference>
<dbReference type="RefSeq" id="WP_345767327.1">
    <property type="nucleotide sequence ID" value="NZ_CP154834.1"/>
</dbReference>
<sequence length="85" mass="10056">MSKKEILEDDWSEYDNLAKKKVDARFFSCSESWEVDYLVRKIKKHHPEILEQRIRMAVSDCCDKNMGNNPREKFVGCVMDRLGVD</sequence>
<protein>
    <submittedName>
        <fullName evidence="1">Uncharacterized protein</fullName>
    </submittedName>
</protein>